<organism evidence="3 4">
    <name type="scientific">Mycolicibacterium komossense</name>
    <dbReference type="NCBI Taxonomy" id="1779"/>
    <lineage>
        <taxon>Bacteria</taxon>
        <taxon>Bacillati</taxon>
        <taxon>Actinomycetota</taxon>
        <taxon>Actinomycetes</taxon>
        <taxon>Mycobacteriales</taxon>
        <taxon>Mycobacteriaceae</taxon>
        <taxon>Mycolicibacterium</taxon>
    </lineage>
</organism>
<comment type="caution">
    <text evidence="3">The sequence shown here is derived from an EMBL/GenBank/DDBJ whole genome shotgun (WGS) entry which is preliminary data.</text>
</comment>
<gene>
    <name evidence="3" type="ORF">H7J73_02160</name>
</gene>
<evidence type="ECO:0000256" key="2">
    <source>
        <dbReference type="SAM" id="Phobius"/>
    </source>
</evidence>
<feature type="compositionally biased region" description="Pro residues" evidence="1">
    <location>
        <begin position="1"/>
        <end position="11"/>
    </location>
</feature>
<name>A0ABT3C5W2_9MYCO</name>
<evidence type="ECO:0000256" key="1">
    <source>
        <dbReference type="SAM" id="MobiDB-lite"/>
    </source>
</evidence>
<evidence type="ECO:0000313" key="3">
    <source>
        <dbReference type="EMBL" id="MCV7224846.1"/>
    </source>
</evidence>
<protein>
    <submittedName>
        <fullName evidence="3">Uncharacterized protein</fullName>
    </submittedName>
</protein>
<feature type="region of interest" description="Disordered" evidence="1">
    <location>
        <begin position="1"/>
        <end position="24"/>
    </location>
</feature>
<sequence>MNPAPKTPSPLRPGRSVPDATYRADPVRHTSPARLLAMLGTALVLVVAATIGLSLWLTPPPANYTCPPHCGRPPIGQPVTTNPRFTSADGEFAVSYPPAGTAYESTLQPDGVVLELHAGDGGTLRLFGRPAAGRTSRQVVDDVISDSFPDATTDYEIPNAQVGYQLGYGVIADVYKAGTTGDPIRLRVLVMAAVKNDYALIAAAAGPFHEFSPDYGSGHPSGANFMLAMDMAKYVNSFSWRGDPPR</sequence>
<dbReference type="Proteomes" id="UP001526201">
    <property type="component" value="Unassembled WGS sequence"/>
</dbReference>
<keyword evidence="2" id="KW-0812">Transmembrane</keyword>
<dbReference type="EMBL" id="JACKTY010000012">
    <property type="protein sequence ID" value="MCV7224846.1"/>
    <property type="molecule type" value="Genomic_DNA"/>
</dbReference>
<reference evidence="3 4" key="1">
    <citation type="journal article" date="2022" name="BMC Genomics">
        <title>Comparative genome analysis of mycobacteria focusing on tRNA and non-coding RNA.</title>
        <authorList>
            <person name="Behra P.R.K."/>
            <person name="Pettersson B.M.F."/>
            <person name="Ramesh M."/>
            <person name="Das S."/>
            <person name="Dasgupta S."/>
            <person name="Kirsebom L.A."/>
        </authorList>
    </citation>
    <scope>NUCLEOTIDE SEQUENCE [LARGE SCALE GENOMIC DNA]</scope>
    <source>
        <strain evidence="3 4">DSM 44078</strain>
    </source>
</reference>
<proteinExistence type="predicted"/>
<keyword evidence="2" id="KW-1133">Transmembrane helix</keyword>
<keyword evidence="4" id="KW-1185">Reference proteome</keyword>
<accession>A0ABT3C5W2</accession>
<keyword evidence="2" id="KW-0472">Membrane</keyword>
<feature type="transmembrane region" description="Helical" evidence="2">
    <location>
        <begin position="35"/>
        <end position="57"/>
    </location>
</feature>
<evidence type="ECO:0000313" key="4">
    <source>
        <dbReference type="Proteomes" id="UP001526201"/>
    </source>
</evidence>
<dbReference type="RefSeq" id="WP_264065599.1">
    <property type="nucleotide sequence ID" value="NZ_JACKTY010000012.1"/>
</dbReference>